<dbReference type="OrthoDB" id="849114at2"/>
<dbReference type="RefSeq" id="WP_091154665.1">
    <property type="nucleotide sequence ID" value="NZ_FNAI01000016.1"/>
</dbReference>
<gene>
    <name evidence="1" type="ORF">SAMN05216464_11653</name>
</gene>
<dbReference type="EMBL" id="FNAI01000016">
    <property type="protein sequence ID" value="SDF34143.1"/>
    <property type="molecule type" value="Genomic_DNA"/>
</dbReference>
<name>A0A1G7KA80_9SPHI</name>
<dbReference type="InterPro" id="IPR025634">
    <property type="entry name" value="DUF4292"/>
</dbReference>
<dbReference type="STRING" id="1391627.SAMN05216464_11653"/>
<organism evidence="1 2">
    <name type="scientific">Mucilaginibacter pineti</name>
    <dbReference type="NCBI Taxonomy" id="1391627"/>
    <lineage>
        <taxon>Bacteria</taxon>
        <taxon>Pseudomonadati</taxon>
        <taxon>Bacteroidota</taxon>
        <taxon>Sphingobacteriia</taxon>
        <taxon>Sphingobacteriales</taxon>
        <taxon>Sphingobacteriaceae</taxon>
        <taxon>Mucilaginibacter</taxon>
    </lineage>
</organism>
<reference evidence="1 2" key="1">
    <citation type="submission" date="2016-10" db="EMBL/GenBank/DDBJ databases">
        <authorList>
            <person name="de Groot N.N."/>
        </authorList>
    </citation>
    <scope>NUCLEOTIDE SEQUENCE [LARGE SCALE GENOMIC DNA]</scope>
    <source>
        <strain evidence="1 2">47C3B</strain>
    </source>
</reference>
<evidence type="ECO:0008006" key="3">
    <source>
        <dbReference type="Google" id="ProtNLM"/>
    </source>
</evidence>
<sequence>MKKNILNKLLIVCCVLAVVSCKTRKPLVVARKSDSTTKPADNKNSSKLASIRSKQVSFNSFAGKAKTNLNINGNSNDVTLNIRIAKDKKIWVSITAILGVEVARAVITPDSILVVNRLQGVYTRKPFSYVYNYASKQVNYKTIESLLVGNAIPELLDENAEFTQVNDNLTISGNLEDLLYKLVIGADYKVTQTNLSNQAQGQSLQVANNTFIQAANRIMPSQIDIASVVKDKKIQVNLHYTKVDFDQQQEYPFSIPERYEQAN</sequence>
<proteinExistence type="predicted"/>
<dbReference type="Pfam" id="PF14125">
    <property type="entry name" value="DUF4292"/>
    <property type="match status" value="1"/>
</dbReference>
<dbReference type="PROSITE" id="PS51257">
    <property type="entry name" value="PROKAR_LIPOPROTEIN"/>
    <property type="match status" value="1"/>
</dbReference>
<accession>A0A1G7KA80</accession>
<protein>
    <recommendedName>
        <fullName evidence="3">DUF4292 domain-containing protein</fullName>
    </recommendedName>
</protein>
<keyword evidence="2" id="KW-1185">Reference proteome</keyword>
<evidence type="ECO:0000313" key="2">
    <source>
        <dbReference type="Proteomes" id="UP000199072"/>
    </source>
</evidence>
<evidence type="ECO:0000313" key="1">
    <source>
        <dbReference type="EMBL" id="SDF34143.1"/>
    </source>
</evidence>
<dbReference type="Proteomes" id="UP000199072">
    <property type="component" value="Unassembled WGS sequence"/>
</dbReference>
<dbReference type="AlphaFoldDB" id="A0A1G7KA80"/>